<evidence type="ECO:0000256" key="1">
    <source>
        <dbReference type="ARBA" id="ARBA00006471"/>
    </source>
</evidence>
<dbReference type="Pfam" id="PF00410">
    <property type="entry name" value="Ribosomal_S8"/>
    <property type="match status" value="1"/>
</dbReference>
<dbReference type="InterPro" id="IPR035987">
    <property type="entry name" value="Ribosomal_uS8_sf"/>
</dbReference>
<name>A0A1F7X570_9BACT</name>
<evidence type="ECO:0000256" key="2">
    <source>
        <dbReference type="ARBA" id="ARBA00022980"/>
    </source>
</evidence>
<comment type="caution">
    <text evidence="6">The sequence shown here is derived from an EMBL/GenBank/DDBJ whole genome shotgun (WGS) entry which is preliminary data.</text>
</comment>
<dbReference type="GO" id="GO:0006412">
    <property type="term" value="P:translation"/>
    <property type="evidence" value="ECO:0007669"/>
    <property type="project" value="InterPro"/>
</dbReference>
<dbReference type="Gene3D" id="3.30.1370.30">
    <property type="match status" value="1"/>
</dbReference>
<dbReference type="InterPro" id="IPR000630">
    <property type="entry name" value="Ribosomal_uS8"/>
</dbReference>
<evidence type="ECO:0000256" key="5">
    <source>
        <dbReference type="ARBA" id="ARBA00035525"/>
    </source>
</evidence>
<reference evidence="6 7" key="1">
    <citation type="journal article" date="2016" name="Nat. Commun.">
        <title>Thousands of microbial genomes shed light on interconnected biogeochemical processes in an aquifer system.</title>
        <authorList>
            <person name="Anantharaman K."/>
            <person name="Brown C.T."/>
            <person name="Hug L.A."/>
            <person name="Sharon I."/>
            <person name="Castelle C.J."/>
            <person name="Probst A.J."/>
            <person name="Thomas B.C."/>
            <person name="Singh A."/>
            <person name="Wilkins M.J."/>
            <person name="Karaoz U."/>
            <person name="Brodie E.L."/>
            <person name="Williams K.H."/>
            <person name="Hubbard S.S."/>
            <person name="Banfield J.F."/>
        </authorList>
    </citation>
    <scope>NUCLEOTIDE SEQUENCE [LARGE SCALE GENOMIC DNA]</scope>
</reference>
<keyword evidence="3" id="KW-0687">Ribonucleoprotein</keyword>
<dbReference type="Gene3D" id="3.30.1490.10">
    <property type="match status" value="1"/>
</dbReference>
<dbReference type="GO" id="GO:0003735">
    <property type="term" value="F:structural constituent of ribosome"/>
    <property type="evidence" value="ECO:0007669"/>
    <property type="project" value="InterPro"/>
</dbReference>
<evidence type="ECO:0000313" key="7">
    <source>
        <dbReference type="Proteomes" id="UP000179219"/>
    </source>
</evidence>
<gene>
    <name evidence="6" type="ORF">A2159_00730</name>
</gene>
<dbReference type="GO" id="GO:1990904">
    <property type="term" value="C:ribonucleoprotein complex"/>
    <property type="evidence" value="ECO:0007669"/>
    <property type="project" value="UniProtKB-KW"/>
</dbReference>
<dbReference type="Proteomes" id="UP000179219">
    <property type="component" value="Unassembled WGS sequence"/>
</dbReference>
<organism evidence="6 7">
    <name type="scientific">Candidatus Woesebacteria bacterium RBG_13_34_9</name>
    <dbReference type="NCBI Taxonomy" id="1802477"/>
    <lineage>
        <taxon>Bacteria</taxon>
        <taxon>Candidatus Woeseibacteriota</taxon>
    </lineage>
</organism>
<dbReference type="SUPFAM" id="SSF56047">
    <property type="entry name" value="Ribosomal protein S8"/>
    <property type="match status" value="1"/>
</dbReference>
<evidence type="ECO:0000313" key="6">
    <source>
        <dbReference type="EMBL" id="OGM09445.1"/>
    </source>
</evidence>
<dbReference type="EMBL" id="MGFP01000023">
    <property type="protein sequence ID" value="OGM09445.1"/>
    <property type="molecule type" value="Genomic_DNA"/>
</dbReference>
<sequence length="148" mass="16817">MGKIARVNNTVQNKQFLGGYLKSASSYPAGDFLIRLKNASMINKKEFLIRRTHLVEELAKALLRENYLEKITEENGNLMIRLAFQKKEPRLTDIKLISKPGLRIYIKLNELVRRRAPSILIISTPKGIKTSNEALKEKLGGEVIAEIL</sequence>
<accession>A0A1F7X570</accession>
<evidence type="ECO:0000256" key="4">
    <source>
        <dbReference type="ARBA" id="ARBA00035258"/>
    </source>
</evidence>
<keyword evidence="2 6" id="KW-0689">Ribosomal protein</keyword>
<proteinExistence type="inferred from homology"/>
<dbReference type="AlphaFoldDB" id="A0A1F7X570"/>
<evidence type="ECO:0000256" key="3">
    <source>
        <dbReference type="ARBA" id="ARBA00023274"/>
    </source>
</evidence>
<protein>
    <recommendedName>
        <fullName evidence="4">Small ribosomal subunit protein uS8</fullName>
    </recommendedName>
    <alternativeName>
        <fullName evidence="5">30S ribosomal protein S8</fullName>
    </alternativeName>
</protein>
<dbReference type="GO" id="GO:0005840">
    <property type="term" value="C:ribosome"/>
    <property type="evidence" value="ECO:0007669"/>
    <property type="project" value="UniProtKB-KW"/>
</dbReference>
<comment type="similarity">
    <text evidence="1">Belongs to the universal ribosomal protein uS8 family.</text>
</comment>